<feature type="domain" description="BPL/LPL catalytic" evidence="1">
    <location>
        <begin position="36"/>
        <end position="241"/>
    </location>
</feature>
<dbReference type="Proteomes" id="UP000604765">
    <property type="component" value="Unassembled WGS sequence"/>
</dbReference>
<proteinExistence type="predicted"/>
<accession>A0ABQ3VW64</accession>
<dbReference type="EMBL" id="BNJR01000006">
    <property type="protein sequence ID" value="GHP13135.1"/>
    <property type="molecule type" value="Genomic_DNA"/>
</dbReference>
<organism evidence="2 3">
    <name type="scientific">Lentilactobacillus fungorum</name>
    <dbReference type="NCBI Taxonomy" id="2201250"/>
    <lineage>
        <taxon>Bacteria</taxon>
        <taxon>Bacillati</taxon>
        <taxon>Bacillota</taxon>
        <taxon>Bacilli</taxon>
        <taxon>Lactobacillales</taxon>
        <taxon>Lactobacillaceae</taxon>
        <taxon>Lentilactobacillus</taxon>
    </lineage>
</organism>
<protein>
    <submittedName>
        <fullName evidence="2">Lipoate--protein ligase A</fullName>
    </submittedName>
</protein>
<dbReference type="Gene3D" id="3.30.930.10">
    <property type="entry name" value="Bira Bifunctional Protein, Domain 2"/>
    <property type="match status" value="1"/>
</dbReference>
<dbReference type="SUPFAM" id="SSF55681">
    <property type="entry name" value="Class II aaRS and biotin synthetases"/>
    <property type="match status" value="1"/>
</dbReference>
<dbReference type="InterPro" id="IPR004143">
    <property type="entry name" value="BPL_LPL_catalytic"/>
</dbReference>
<dbReference type="InterPro" id="IPR050664">
    <property type="entry name" value="Octanoyltrans_LipM/LipL"/>
</dbReference>
<comment type="caution">
    <text evidence="2">The sequence shown here is derived from an EMBL/GenBank/DDBJ whole genome shotgun (WGS) entry which is preliminary data.</text>
</comment>
<dbReference type="GO" id="GO:0016874">
    <property type="term" value="F:ligase activity"/>
    <property type="evidence" value="ECO:0007669"/>
    <property type="project" value="UniProtKB-KW"/>
</dbReference>
<keyword evidence="3" id="KW-1185">Reference proteome</keyword>
<dbReference type="RefSeq" id="WP_203629191.1">
    <property type="nucleotide sequence ID" value="NZ_BNJR01000006.1"/>
</dbReference>
<dbReference type="InterPro" id="IPR045864">
    <property type="entry name" value="aa-tRNA-synth_II/BPL/LPL"/>
</dbReference>
<evidence type="ECO:0000259" key="1">
    <source>
        <dbReference type="PROSITE" id="PS51733"/>
    </source>
</evidence>
<gene>
    <name evidence="2" type="ORF">YK48G_05600</name>
</gene>
<keyword evidence="2" id="KW-0436">Ligase</keyword>
<evidence type="ECO:0000313" key="2">
    <source>
        <dbReference type="EMBL" id="GHP13135.1"/>
    </source>
</evidence>
<evidence type="ECO:0000313" key="3">
    <source>
        <dbReference type="Proteomes" id="UP000604765"/>
    </source>
</evidence>
<dbReference type="PROSITE" id="PS51733">
    <property type="entry name" value="BPL_LPL_CATALYTIC"/>
    <property type="match status" value="1"/>
</dbReference>
<dbReference type="PANTHER" id="PTHR43679">
    <property type="entry name" value="OCTANOYLTRANSFERASE LIPM-RELATED"/>
    <property type="match status" value="1"/>
</dbReference>
<name>A0ABQ3VW64_9LACO</name>
<dbReference type="PANTHER" id="PTHR43679:SF2">
    <property type="entry name" value="OCTANOYL-[GCVH]:PROTEIN N-OCTANOYLTRANSFERASE"/>
    <property type="match status" value="1"/>
</dbReference>
<reference evidence="2 3" key="1">
    <citation type="journal article" date="2021" name="Int. J. Syst. Evol. Microbiol.">
        <title>Lentilactobacillus fungorum sp. nov., isolated from spent mushroom substrates.</title>
        <authorList>
            <person name="Tohno M."/>
            <person name="Tanizawa Y."/>
            <person name="Kojima Y."/>
            <person name="Sakamoto M."/>
            <person name="Ohkuma M."/>
            <person name="Kobayashi H."/>
        </authorList>
    </citation>
    <scope>NUCLEOTIDE SEQUENCE [LARGE SCALE GENOMIC DNA]</scope>
    <source>
        <strain evidence="2 3">YK48G</strain>
    </source>
</reference>
<sequence>MGLSNVAITAINKVYSQPQKLLSFADTNALLALCDRLQRPFVHFWTTEVPTLILGINDRHLPNLSAALASLKYHQFDYFLRNSGGLAVISDPKVLNISLFMPLKRTPYSVDEAYAYIAQLIRSCFDTLTIDTYEIVHSYCPGKFDLSVNGQKIAGIAQRRTENAVVLMLYMSVGGNQDDRSQTVIDFYQAGEAQSQHHWQFPVVDPATMTTLQQLGMPTITNDDVRQRFITSLLDTGDAVDLSTAPEFLRSEQFVQEQAKQLTKIQLRNQQLPVV</sequence>
<dbReference type="Pfam" id="PF21948">
    <property type="entry name" value="LplA-B_cat"/>
    <property type="match status" value="1"/>
</dbReference>